<comment type="similarity">
    <text evidence="2">Belongs to the uroporphyrinogen-III synthase family.</text>
</comment>
<evidence type="ECO:0000256" key="12">
    <source>
        <dbReference type="SAM" id="MobiDB-lite"/>
    </source>
</evidence>
<dbReference type="SUPFAM" id="SSF69618">
    <property type="entry name" value="HemD-like"/>
    <property type="match status" value="1"/>
</dbReference>
<comment type="catalytic activity">
    <reaction evidence="10">
        <text>hydroxymethylbilane = uroporphyrinogen III + H2O</text>
        <dbReference type="Rhea" id="RHEA:18965"/>
        <dbReference type="ChEBI" id="CHEBI:15377"/>
        <dbReference type="ChEBI" id="CHEBI:57308"/>
        <dbReference type="ChEBI" id="CHEBI:57845"/>
        <dbReference type="EC" id="4.2.1.75"/>
    </reaction>
</comment>
<evidence type="ECO:0000256" key="1">
    <source>
        <dbReference type="ARBA" id="ARBA00004772"/>
    </source>
</evidence>
<dbReference type="FunFam" id="3.40.50.10090:FF:000003">
    <property type="entry name" value="uroporphyrinogen-III synthase"/>
    <property type="match status" value="1"/>
</dbReference>
<organism evidence="14 15">
    <name type="scientific">Leptotrombidium deliense</name>
    <dbReference type="NCBI Taxonomy" id="299467"/>
    <lineage>
        <taxon>Eukaryota</taxon>
        <taxon>Metazoa</taxon>
        <taxon>Ecdysozoa</taxon>
        <taxon>Arthropoda</taxon>
        <taxon>Chelicerata</taxon>
        <taxon>Arachnida</taxon>
        <taxon>Acari</taxon>
        <taxon>Acariformes</taxon>
        <taxon>Trombidiformes</taxon>
        <taxon>Prostigmata</taxon>
        <taxon>Anystina</taxon>
        <taxon>Parasitengona</taxon>
        <taxon>Trombiculoidea</taxon>
        <taxon>Trombiculidae</taxon>
        <taxon>Leptotrombidium</taxon>
    </lineage>
</organism>
<gene>
    <name evidence="14" type="ORF">B4U80_01442</name>
</gene>
<dbReference type="VEuPathDB" id="VectorBase:LDEU009494"/>
<keyword evidence="15" id="KW-1185">Reference proteome</keyword>
<dbReference type="Pfam" id="PF02602">
    <property type="entry name" value="HEM4"/>
    <property type="match status" value="1"/>
</dbReference>
<accession>A0A443S4S1</accession>
<proteinExistence type="inferred from homology"/>
<evidence type="ECO:0000256" key="7">
    <source>
        <dbReference type="ARBA" id="ARBA00031702"/>
    </source>
</evidence>
<dbReference type="GO" id="GO:0006782">
    <property type="term" value="P:protoporphyrinogen IX biosynthetic process"/>
    <property type="evidence" value="ECO:0007669"/>
    <property type="project" value="UniProtKB-UniPathway"/>
</dbReference>
<name>A0A443S4S1_9ACAR</name>
<evidence type="ECO:0000256" key="9">
    <source>
        <dbReference type="ARBA" id="ARBA00040167"/>
    </source>
</evidence>
<evidence type="ECO:0000256" key="8">
    <source>
        <dbReference type="ARBA" id="ARBA00032649"/>
    </source>
</evidence>
<dbReference type="InterPro" id="IPR003754">
    <property type="entry name" value="4pyrrol_synth_uPrphyn_synth"/>
</dbReference>
<dbReference type="CDD" id="cd06578">
    <property type="entry name" value="HemD"/>
    <property type="match status" value="1"/>
</dbReference>
<sequence length="298" mass="33844">MPGESSDNKDYFEEPQFSQTSDSNQVRSLGSHYVAFFFRGETESSEVSDEYTSEFNSIGIEAVRIPVLSFEYVNIDSLMVHVQNHDEISGLLFTSPRCVFAVEKALLGCSNQDSIRKSLRQKFMFCVGTKTAEMLRKHLQFDSSLGEEQSKTGSSQDLANYIVENFKNRLKLPLLLPCSTLADGKLPEILKRHDIHTIVLHVYKTCPEPSVSEYVMKHQRLFEQKEAIYVFFSPSGVNTVLSSLSTDVCNDPKYVAIGKTTAEHLRKCNRDVWCIAEKPNAKSLKDSVYQRLRNKTQN</sequence>
<dbReference type="GO" id="GO:0005829">
    <property type="term" value="C:cytosol"/>
    <property type="evidence" value="ECO:0007669"/>
    <property type="project" value="TreeGrafter"/>
</dbReference>
<dbReference type="EC" id="4.2.1.75" evidence="3"/>
<evidence type="ECO:0000256" key="11">
    <source>
        <dbReference type="ARBA" id="ARBA00060039"/>
    </source>
</evidence>
<dbReference type="STRING" id="299467.A0A443S4S1"/>
<evidence type="ECO:0000313" key="14">
    <source>
        <dbReference type="EMBL" id="RWS22546.1"/>
    </source>
</evidence>
<protein>
    <recommendedName>
        <fullName evidence="9">Uroporphyrinogen-III synthase</fullName>
        <ecNumber evidence="3">4.2.1.75</ecNumber>
    </recommendedName>
    <alternativeName>
        <fullName evidence="8">Hydroxymethylbilane hydrolyase [cyclizing]</fullName>
    </alternativeName>
    <alternativeName>
        <fullName evidence="7">Uroporphyrinogen-III cosynthase</fullName>
    </alternativeName>
</protein>
<dbReference type="GO" id="GO:0004852">
    <property type="term" value="F:uroporphyrinogen-III synthase activity"/>
    <property type="evidence" value="ECO:0007669"/>
    <property type="project" value="UniProtKB-EC"/>
</dbReference>
<reference evidence="14 15" key="1">
    <citation type="journal article" date="2018" name="Gigascience">
        <title>Genomes of trombidid mites reveal novel predicted allergens and laterally-transferred genes associated with secondary metabolism.</title>
        <authorList>
            <person name="Dong X."/>
            <person name="Chaisiri K."/>
            <person name="Xia D."/>
            <person name="Armstrong S.D."/>
            <person name="Fang Y."/>
            <person name="Donnelly M.J."/>
            <person name="Kadowaki T."/>
            <person name="McGarry J.W."/>
            <person name="Darby A.C."/>
            <person name="Makepeace B.L."/>
        </authorList>
    </citation>
    <scope>NUCLEOTIDE SEQUENCE [LARGE SCALE GENOMIC DNA]</scope>
    <source>
        <strain evidence="14">UoL-UT</strain>
    </source>
</reference>
<dbReference type="GO" id="GO:0006785">
    <property type="term" value="P:heme B biosynthetic process"/>
    <property type="evidence" value="ECO:0007669"/>
    <property type="project" value="UniProtKB-ARBA"/>
</dbReference>
<dbReference type="UniPathway" id="UPA00251">
    <property type="reaction ID" value="UER00320"/>
</dbReference>
<feature type="compositionally biased region" description="Polar residues" evidence="12">
    <location>
        <begin position="16"/>
        <end position="25"/>
    </location>
</feature>
<comment type="caution">
    <text evidence="14">The sequence shown here is derived from an EMBL/GenBank/DDBJ whole genome shotgun (WGS) entry which is preliminary data.</text>
</comment>
<keyword evidence="4" id="KW-0350">Heme biosynthesis</keyword>
<dbReference type="Gene3D" id="3.40.50.10090">
    <property type="match status" value="2"/>
</dbReference>
<dbReference type="PANTHER" id="PTHR12390:SF0">
    <property type="entry name" value="UROPORPHYRINOGEN-III SYNTHASE"/>
    <property type="match status" value="1"/>
</dbReference>
<dbReference type="EMBL" id="NCKV01008489">
    <property type="protein sequence ID" value="RWS22546.1"/>
    <property type="molecule type" value="Genomic_DNA"/>
</dbReference>
<dbReference type="PANTHER" id="PTHR12390">
    <property type="entry name" value="UROPORPHYRINOGEN III SYNTHASE"/>
    <property type="match status" value="1"/>
</dbReference>
<keyword evidence="6" id="KW-0627">Porphyrin biosynthesis</keyword>
<evidence type="ECO:0000256" key="5">
    <source>
        <dbReference type="ARBA" id="ARBA00023239"/>
    </source>
</evidence>
<dbReference type="InterPro" id="IPR039793">
    <property type="entry name" value="UROS/Hem4"/>
</dbReference>
<evidence type="ECO:0000313" key="15">
    <source>
        <dbReference type="Proteomes" id="UP000288716"/>
    </source>
</evidence>
<evidence type="ECO:0000256" key="6">
    <source>
        <dbReference type="ARBA" id="ARBA00023244"/>
    </source>
</evidence>
<evidence type="ECO:0000256" key="10">
    <source>
        <dbReference type="ARBA" id="ARBA00048617"/>
    </source>
</evidence>
<evidence type="ECO:0000256" key="4">
    <source>
        <dbReference type="ARBA" id="ARBA00023133"/>
    </source>
</evidence>
<feature type="region of interest" description="Disordered" evidence="12">
    <location>
        <begin position="1"/>
        <end position="25"/>
    </location>
</feature>
<feature type="compositionally biased region" description="Basic and acidic residues" evidence="12">
    <location>
        <begin position="1"/>
        <end position="12"/>
    </location>
</feature>
<evidence type="ECO:0000256" key="3">
    <source>
        <dbReference type="ARBA" id="ARBA00013109"/>
    </source>
</evidence>
<comment type="pathway">
    <text evidence="1">Porphyrin-containing compound metabolism; protoporphyrin-IX biosynthesis; coproporphyrinogen-III from 5-aminolevulinate: step 3/4.</text>
</comment>
<dbReference type="Proteomes" id="UP000288716">
    <property type="component" value="Unassembled WGS sequence"/>
</dbReference>
<comment type="function">
    <text evidence="11">Catalyzes cyclization of the linear tetrapyrrole, hydroxymethylbilane, to the macrocyclic uroporphyrinogen III, the branch point for the various sub-pathways leading to the wide diversity of porphyrins. Porphyrins act as cofactors for a multitude of enzymes that perform a variety of processes within the cell such as methionine synthesis (vitamin B12) or oxygen transport (heme).</text>
</comment>
<dbReference type="GO" id="GO:0006780">
    <property type="term" value="P:uroporphyrinogen III biosynthetic process"/>
    <property type="evidence" value="ECO:0007669"/>
    <property type="project" value="InterPro"/>
</dbReference>
<evidence type="ECO:0000259" key="13">
    <source>
        <dbReference type="Pfam" id="PF02602"/>
    </source>
</evidence>
<dbReference type="AlphaFoldDB" id="A0A443S4S1"/>
<dbReference type="InterPro" id="IPR036108">
    <property type="entry name" value="4pyrrol_syn_uPrphyn_synt_sf"/>
</dbReference>
<evidence type="ECO:0000256" key="2">
    <source>
        <dbReference type="ARBA" id="ARBA00008133"/>
    </source>
</evidence>
<keyword evidence="5" id="KW-0456">Lyase</keyword>
<feature type="domain" description="Tetrapyrrole biosynthesis uroporphyrinogen III synthase" evidence="13">
    <location>
        <begin position="49"/>
        <end position="284"/>
    </location>
</feature>
<dbReference type="OrthoDB" id="5595751at2759"/>